<dbReference type="Proteomes" id="UP000545493">
    <property type="component" value="Unassembled WGS sequence"/>
</dbReference>
<comment type="caution">
    <text evidence="2">The sequence shown here is derived from an EMBL/GenBank/DDBJ whole genome shotgun (WGS) entry which is preliminary data.</text>
</comment>
<sequence length="84" mass="8894">MEQGVHEVLTALVALRNDLPGVIEGLRQGRLPVTSQREVAAALIEAGDLLDEHADQQAAVSNGHATGLPSIDDSDVSAWSEHDE</sequence>
<protein>
    <submittedName>
        <fullName evidence="2">Uncharacterized protein</fullName>
    </submittedName>
</protein>
<dbReference type="EMBL" id="JAAOYM010000001">
    <property type="protein sequence ID" value="NIJ10945.1"/>
    <property type="molecule type" value="Genomic_DNA"/>
</dbReference>
<reference evidence="2 3" key="1">
    <citation type="submission" date="2020-03" db="EMBL/GenBank/DDBJ databases">
        <title>Sequencing the genomes of 1000 actinobacteria strains.</title>
        <authorList>
            <person name="Klenk H.-P."/>
        </authorList>
    </citation>
    <scope>NUCLEOTIDE SEQUENCE [LARGE SCALE GENOMIC DNA]</scope>
    <source>
        <strain evidence="2 3">DSM 45685</strain>
    </source>
</reference>
<feature type="region of interest" description="Disordered" evidence="1">
    <location>
        <begin position="57"/>
        <end position="84"/>
    </location>
</feature>
<name>A0A7X5ZQ43_9PSEU</name>
<evidence type="ECO:0000313" key="3">
    <source>
        <dbReference type="Proteomes" id="UP000545493"/>
    </source>
</evidence>
<dbReference type="AlphaFoldDB" id="A0A7X5ZQ43"/>
<evidence type="ECO:0000313" key="2">
    <source>
        <dbReference type="EMBL" id="NIJ10945.1"/>
    </source>
</evidence>
<proteinExistence type="predicted"/>
<evidence type="ECO:0000256" key="1">
    <source>
        <dbReference type="SAM" id="MobiDB-lite"/>
    </source>
</evidence>
<keyword evidence="3" id="KW-1185">Reference proteome</keyword>
<organism evidence="2 3">
    <name type="scientific">Saccharomonospora amisosensis</name>
    <dbReference type="NCBI Taxonomy" id="1128677"/>
    <lineage>
        <taxon>Bacteria</taxon>
        <taxon>Bacillati</taxon>
        <taxon>Actinomycetota</taxon>
        <taxon>Actinomycetes</taxon>
        <taxon>Pseudonocardiales</taxon>
        <taxon>Pseudonocardiaceae</taxon>
        <taxon>Saccharomonospora</taxon>
    </lineage>
</organism>
<gene>
    <name evidence="2" type="ORF">FHU38_001289</name>
</gene>
<accession>A0A7X5ZQ43</accession>
<dbReference type="RefSeq" id="WP_167167597.1">
    <property type="nucleotide sequence ID" value="NZ_JAAOYM010000001.1"/>
</dbReference>